<evidence type="ECO:0000313" key="2">
    <source>
        <dbReference type="Proteomes" id="UP000293434"/>
    </source>
</evidence>
<sequence length="97" mass="10854">GENRRKIARLLALIDMRADRFIGEPASWPEMPIQAGVGITRMDPLERGRYDLVLALASTHTGDGTVEYVLNETDKDWRETVVDNAFESYTAEDGVIS</sequence>
<gene>
    <name evidence="1" type="ORF">EIG94_17360</name>
</gene>
<dbReference type="AlphaFoldDB" id="A0AB74E2I2"/>
<evidence type="ECO:0000313" key="1">
    <source>
        <dbReference type="EMBL" id="RZH87699.1"/>
    </source>
</evidence>
<name>A0AB74E2I2_STAAU</name>
<feature type="non-terminal residue" evidence="1">
    <location>
        <position position="97"/>
    </location>
</feature>
<dbReference type="Proteomes" id="UP000293434">
    <property type="component" value="Unassembled WGS sequence"/>
</dbReference>
<reference evidence="1 2" key="1">
    <citation type="submission" date="2018-11" db="EMBL/GenBank/DDBJ databases">
        <title>Genomic profiling of Staphylococcus species from a Poultry farm system in KwaZulu-Natal, South Africa.</title>
        <authorList>
            <person name="Amoako D.G."/>
            <person name="Somboro A.M."/>
            <person name="Abia A.L.K."/>
            <person name="Bester L.A."/>
            <person name="Essack S.Y."/>
        </authorList>
    </citation>
    <scope>NUCLEOTIDE SEQUENCE [LARGE SCALE GENOMIC DNA]</scope>
    <source>
        <strain evidence="1 2">SA9</strain>
    </source>
</reference>
<organism evidence="1 2">
    <name type="scientific">Staphylococcus aureus</name>
    <dbReference type="NCBI Taxonomy" id="1280"/>
    <lineage>
        <taxon>Bacteria</taxon>
        <taxon>Bacillati</taxon>
        <taxon>Bacillota</taxon>
        <taxon>Bacilli</taxon>
        <taxon>Bacillales</taxon>
        <taxon>Staphylococcaceae</taxon>
        <taxon>Staphylococcus</taxon>
    </lineage>
</organism>
<proteinExistence type="predicted"/>
<comment type="caution">
    <text evidence="1">The sequence shown here is derived from an EMBL/GenBank/DDBJ whole genome shotgun (WGS) entry which is preliminary data.</text>
</comment>
<accession>A0AB74E2I2</accession>
<dbReference type="EMBL" id="RQTC01000778">
    <property type="protein sequence ID" value="RZH87699.1"/>
    <property type="molecule type" value="Genomic_DNA"/>
</dbReference>
<feature type="non-terminal residue" evidence="1">
    <location>
        <position position="1"/>
    </location>
</feature>
<protein>
    <submittedName>
        <fullName evidence="1">Transcriptional regulator</fullName>
    </submittedName>
</protein>